<keyword evidence="3" id="KW-1185">Reference proteome</keyword>
<protein>
    <submittedName>
        <fullName evidence="2">GNAT family N-acetyltransferase</fullName>
    </submittedName>
</protein>
<dbReference type="Proteomes" id="UP001209854">
    <property type="component" value="Unassembled WGS sequence"/>
</dbReference>
<name>A0ABT3MPT8_9GAMM</name>
<dbReference type="SUPFAM" id="SSF55729">
    <property type="entry name" value="Acyl-CoA N-acyltransferases (Nat)"/>
    <property type="match status" value="1"/>
</dbReference>
<proteinExistence type="predicted"/>
<organism evidence="2 3">
    <name type="scientific">Endozoicomonas gorgoniicola</name>
    <dbReference type="NCBI Taxonomy" id="1234144"/>
    <lineage>
        <taxon>Bacteria</taxon>
        <taxon>Pseudomonadati</taxon>
        <taxon>Pseudomonadota</taxon>
        <taxon>Gammaproteobacteria</taxon>
        <taxon>Oceanospirillales</taxon>
        <taxon>Endozoicomonadaceae</taxon>
        <taxon>Endozoicomonas</taxon>
    </lineage>
</organism>
<feature type="domain" description="N-acetyltransferase" evidence="1">
    <location>
        <begin position="17"/>
        <end position="151"/>
    </location>
</feature>
<gene>
    <name evidence="2" type="ORF">NX722_01775</name>
</gene>
<dbReference type="InterPro" id="IPR000182">
    <property type="entry name" value="GNAT_dom"/>
</dbReference>
<evidence type="ECO:0000313" key="3">
    <source>
        <dbReference type="Proteomes" id="UP001209854"/>
    </source>
</evidence>
<evidence type="ECO:0000259" key="1">
    <source>
        <dbReference type="PROSITE" id="PS51186"/>
    </source>
</evidence>
<dbReference type="Pfam" id="PF00583">
    <property type="entry name" value="Acetyltransf_1"/>
    <property type="match status" value="1"/>
</dbReference>
<dbReference type="RefSeq" id="WP_262566445.1">
    <property type="nucleotide sequence ID" value="NZ_JAPFCC010000001.1"/>
</dbReference>
<sequence>MKNECVESYLAGQHSKDKLESLLKDSKDELQNILVDLDLNELAAKWHKNACVFEYLVEDSTAGVIIFYANDPKKSAAFITLVVTYPDFRKKGIGASLLAAVKDYCRKNGFLKIKLETYSEKLMNWYEQNDFYLTGKTTRLNSSTEMQLTYQMEYKVNHESEKKCHC</sequence>
<comment type="caution">
    <text evidence="2">The sequence shown here is derived from an EMBL/GenBank/DDBJ whole genome shotgun (WGS) entry which is preliminary data.</text>
</comment>
<dbReference type="EMBL" id="JAPFCC010000001">
    <property type="protein sequence ID" value="MCW7551388.1"/>
    <property type="molecule type" value="Genomic_DNA"/>
</dbReference>
<dbReference type="PROSITE" id="PS51186">
    <property type="entry name" value="GNAT"/>
    <property type="match status" value="1"/>
</dbReference>
<accession>A0ABT3MPT8</accession>
<dbReference type="Gene3D" id="3.40.630.30">
    <property type="match status" value="1"/>
</dbReference>
<reference evidence="2 3" key="1">
    <citation type="submission" date="2022-10" db="EMBL/GenBank/DDBJ databases">
        <title>High-quality genome sequences of two octocoral-associated bacteria, Endozoicomonas euniceicola EF212 and Endozoicomonas gorgoniicola PS125.</title>
        <authorList>
            <person name="Chiou Y.-J."/>
            <person name="Chen Y.-H."/>
        </authorList>
    </citation>
    <scope>NUCLEOTIDE SEQUENCE [LARGE SCALE GENOMIC DNA]</scope>
    <source>
        <strain evidence="2 3">PS125</strain>
    </source>
</reference>
<dbReference type="CDD" id="cd04301">
    <property type="entry name" value="NAT_SF"/>
    <property type="match status" value="1"/>
</dbReference>
<dbReference type="InterPro" id="IPR016181">
    <property type="entry name" value="Acyl_CoA_acyltransferase"/>
</dbReference>
<evidence type="ECO:0000313" key="2">
    <source>
        <dbReference type="EMBL" id="MCW7551388.1"/>
    </source>
</evidence>